<feature type="domain" description="Transcriptional regulator TetR C-terminal Proteobacteria type" evidence="1">
    <location>
        <begin position="43"/>
        <end position="160"/>
    </location>
</feature>
<dbReference type="InterPro" id="IPR039536">
    <property type="entry name" value="TetR_C_Proteobacteria"/>
</dbReference>
<protein>
    <submittedName>
        <fullName evidence="2">TetR/AcrR family transcriptional regulator C-terminal domain-containing protein</fullName>
    </submittedName>
</protein>
<accession>A0AA41YZ86</accession>
<evidence type="ECO:0000313" key="3">
    <source>
        <dbReference type="Proteomes" id="UP001165667"/>
    </source>
</evidence>
<reference evidence="2" key="1">
    <citation type="submission" date="2022-05" db="EMBL/GenBank/DDBJ databases">
        <authorList>
            <person name="Pankratov T."/>
        </authorList>
    </citation>
    <scope>NUCLEOTIDE SEQUENCE</scope>
    <source>
        <strain evidence="2">BP6-180914</strain>
    </source>
</reference>
<keyword evidence="3" id="KW-1185">Reference proteome</keyword>
<dbReference type="Proteomes" id="UP001165667">
    <property type="component" value="Unassembled WGS sequence"/>
</dbReference>
<gene>
    <name evidence="2" type="ORF">M8523_25225</name>
</gene>
<dbReference type="SUPFAM" id="SSF48498">
    <property type="entry name" value="Tetracyclin repressor-like, C-terminal domain"/>
    <property type="match status" value="1"/>
</dbReference>
<dbReference type="InterPro" id="IPR036271">
    <property type="entry name" value="Tet_transcr_reg_TetR-rel_C_sf"/>
</dbReference>
<dbReference type="Gene3D" id="1.10.357.10">
    <property type="entry name" value="Tetracycline Repressor, domain 2"/>
    <property type="match status" value="1"/>
</dbReference>
<dbReference type="EMBL" id="JAMOIM010000024">
    <property type="protein sequence ID" value="MCW6511294.1"/>
    <property type="molecule type" value="Genomic_DNA"/>
</dbReference>
<dbReference type="AlphaFoldDB" id="A0AA41YZ86"/>
<evidence type="ECO:0000259" key="1">
    <source>
        <dbReference type="Pfam" id="PF14246"/>
    </source>
</evidence>
<evidence type="ECO:0000313" key="2">
    <source>
        <dbReference type="EMBL" id="MCW6511294.1"/>
    </source>
</evidence>
<organism evidence="2 3">
    <name type="scientific">Lichenifustis flavocetrariae</name>
    <dbReference type="NCBI Taxonomy" id="2949735"/>
    <lineage>
        <taxon>Bacteria</taxon>
        <taxon>Pseudomonadati</taxon>
        <taxon>Pseudomonadota</taxon>
        <taxon>Alphaproteobacteria</taxon>
        <taxon>Hyphomicrobiales</taxon>
        <taxon>Lichenihabitantaceae</taxon>
        <taxon>Lichenifustis</taxon>
    </lineage>
</organism>
<proteinExistence type="predicted"/>
<dbReference type="Pfam" id="PF14246">
    <property type="entry name" value="TetR_C_7"/>
    <property type="match status" value="1"/>
</dbReference>
<comment type="caution">
    <text evidence="2">The sequence shown here is derived from an EMBL/GenBank/DDBJ whole genome shotgun (WGS) entry which is preliminary data.</text>
</comment>
<name>A0AA41YZ86_9HYPH</name>
<sequence length="168" mass="19122">MTLYSHYPDRTALFEASVRREMERIEQAQGLHRHDTATPFIDQLRAFGLGIMFFLTSRPAIDFYNVVAGELRRHEDLARAFYDLGPGRTRANLAALLNAGVRSKQLKKLDPHIAAEELFGLWQGFTNFQFSLGIDIDATRADLSARVERGVRIFMLAYGAKPVHSRLR</sequence>